<evidence type="ECO:0000256" key="4">
    <source>
        <dbReference type="ARBA" id="ARBA00022448"/>
    </source>
</evidence>
<comment type="similarity">
    <text evidence="3">Belongs to the riboflavin transporter family.</text>
</comment>
<feature type="transmembrane region" description="Helical" evidence="12">
    <location>
        <begin position="377"/>
        <end position="398"/>
    </location>
</feature>
<feature type="transmembrane region" description="Helical" evidence="12">
    <location>
        <begin position="236"/>
        <end position="256"/>
    </location>
</feature>
<dbReference type="Pfam" id="PF06237">
    <property type="entry name" value="SLC52_ribofla_tr"/>
    <property type="match status" value="2"/>
</dbReference>
<evidence type="ECO:0000256" key="1">
    <source>
        <dbReference type="ARBA" id="ARBA00000215"/>
    </source>
</evidence>
<dbReference type="AlphaFoldDB" id="A0A5E4CJY5"/>
<feature type="transmembrane region" description="Helical" evidence="12">
    <location>
        <begin position="348"/>
        <end position="370"/>
    </location>
</feature>
<protein>
    <recommendedName>
        <fullName evidence="10">Solute carrier family 52, riboflavin transporter, member 3</fullName>
    </recommendedName>
    <alternativeName>
        <fullName evidence="11">Riboflavin transporter 2</fullName>
    </alternativeName>
</protein>
<feature type="transmembrane region" description="Helical" evidence="12">
    <location>
        <begin position="88"/>
        <end position="108"/>
    </location>
</feature>
<feature type="transmembrane region" description="Helical" evidence="12">
    <location>
        <begin position="587"/>
        <end position="608"/>
    </location>
</feature>
<evidence type="ECO:0000256" key="7">
    <source>
        <dbReference type="ARBA" id="ARBA00022989"/>
    </source>
</evidence>
<feature type="transmembrane region" description="Helical" evidence="12">
    <location>
        <begin position="446"/>
        <end position="466"/>
    </location>
</feature>
<dbReference type="GO" id="GO:0032217">
    <property type="term" value="F:riboflavin transmembrane transporter activity"/>
    <property type="evidence" value="ECO:0007669"/>
    <property type="project" value="InterPro"/>
</dbReference>
<accession>A0A5E4CJY5</accession>
<evidence type="ECO:0000313" key="14">
    <source>
        <dbReference type="Proteomes" id="UP000335636"/>
    </source>
</evidence>
<evidence type="ECO:0000256" key="12">
    <source>
        <dbReference type="SAM" id="Phobius"/>
    </source>
</evidence>
<feature type="transmembrane region" description="Helical" evidence="12">
    <location>
        <begin position="55"/>
        <end position="76"/>
    </location>
</feature>
<evidence type="ECO:0000256" key="8">
    <source>
        <dbReference type="ARBA" id="ARBA00023136"/>
    </source>
</evidence>
<feature type="transmembrane region" description="Helical" evidence="12">
    <location>
        <begin position="316"/>
        <end position="336"/>
    </location>
</feature>
<evidence type="ECO:0000256" key="10">
    <source>
        <dbReference type="ARBA" id="ARBA00039246"/>
    </source>
</evidence>
<evidence type="ECO:0000256" key="5">
    <source>
        <dbReference type="ARBA" id="ARBA00022475"/>
    </source>
</evidence>
<dbReference type="PANTHER" id="PTHR12929">
    <property type="entry name" value="SOLUTE CARRIER FAMILY 52"/>
    <property type="match status" value="1"/>
</dbReference>
<organism evidence="13 14">
    <name type="scientific">Marmota monax</name>
    <name type="common">Woodchuck</name>
    <dbReference type="NCBI Taxonomy" id="9995"/>
    <lineage>
        <taxon>Eukaryota</taxon>
        <taxon>Metazoa</taxon>
        <taxon>Chordata</taxon>
        <taxon>Craniata</taxon>
        <taxon>Vertebrata</taxon>
        <taxon>Euteleostomi</taxon>
        <taxon>Mammalia</taxon>
        <taxon>Eutheria</taxon>
        <taxon>Euarchontoglires</taxon>
        <taxon>Glires</taxon>
        <taxon>Rodentia</taxon>
        <taxon>Sciuromorpha</taxon>
        <taxon>Sciuridae</taxon>
        <taxon>Xerinae</taxon>
        <taxon>Marmotini</taxon>
        <taxon>Marmota</taxon>
    </lineage>
</organism>
<keyword evidence="4" id="KW-0813">Transport</keyword>
<keyword evidence="14" id="KW-1185">Reference proteome</keyword>
<evidence type="ECO:0000256" key="3">
    <source>
        <dbReference type="ARBA" id="ARBA00006366"/>
    </source>
</evidence>
<comment type="catalytic activity">
    <reaction evidence="1">
        <text>riboflavin(in) = riboflavin(out)</text>
        <dbReference type="Rhea" id="RHEA:35015"/>
        <dbReference type="ChEBI" id="CHEBI:57986"/>
    </reaction>
</comment>
<feature type="transmembrane region" description="Helical" evidence="12">
    <location>
        <begin position="152"/>
        <end position="173"/>
    </location>
</feature>
<keyword evidence="6 12" id="KW-0812">Transmembrane</keyword>
<evidence type="ECO:0000256" key="2">
    <source>
        <dbReference type="ARBA" id="ARBA00004651"/>
    </source>
</evidence>
<gene>
    <name evidence="13" type="ORF">MONAX_5E007138</name>
</gene>
<feature type="transmembrane region" description="Helical" evidence="12">
    <location>
        <begin position="15"/>
        <end position="35"/>
    </location>
</feature>
<dbReference type="Proteomes" id="UP000335636">
    <property type="component" value="Unassembled WGS sequence"/>
</dbReference>
<keyword evidence="8 12" id="KW-0472">Membrane</keyword>
<reference evidence="13" key="1">
    <citation type="submission" date="2019-04" db="EMBL/GenBank/DDBJ databases">
        <authorList>
            <person name="Alioto T."/>
            <person name="Alioto T."/>
        </authorList>
    </citation>
    <scope>NUCLEOTIDE SEQUENCE [LARGE SCALE GENOMIC DNA]</scope>
</reference>
<feature type="transmembrane region" description="Helical" evidence="12">
    <location>
        <begin position="120"/>
        <end position="145"/>
    </location>
</feature>
<dbReference type="InterPro" id="IPR009357">
    <property type="entry name" value="Riboflavin_transptr"/>
</dbReference>
<sequence>MDLDTQWPLARDRPAMAALTHLLVCVFGMGSWVAINGLWVELPLLVTELPEGWYLPSYLTVVIQLANIGPLLVTLLHHFRPGCLPEVPVVFAVLVVGTVACVLFAFLWNMTSWVLGGQHSIAFIVLTFLLALVDCTSSVTFLPFMSRLPTHYLTTFFVGEGFSGLLPALVALAQGSGITSCVNVTETLVSTSSPVTSRKTYVTQGVRSAVAWVPAGRAGSLGRLESRYLPARFSPLVFFLLLASMMAGCLLAFLLLQQQARGRQGSIEDLLHSQVTLHSIQPREGKDEGPPGPVVICRGQGHREEKPATHRPAQLAFIYTLVAFVNALTNGVLPSVQTYSCLPYGPVAYHLSATLSSVASPLACFLSMFLASRSLPFLGVLTVLGTGFGAYNMAMAAMSPCPLLQGHWGGEVLIGVRSAVAWVPAGRAGSLGRLESRYLPARFSPLVFFLLLASMMAGCLLAFLLLQQQARGRQGSIEDLLHSQVTLHSIQPREGKDEGPPGPVVICRGQGHREEKPATHRPAQLAFIYTLVAFVNALTNGVLPSVQTYSCLPYGPVAYHLSATLSSVASPLACFLSMFLASRSLPFLGVLTVLGTGFGAYNMAMAAMSPCPLLQGHWGGEVLIVLSWVLYTAILSYVKVMLGVILRDRSRSALLWCGAAVQLGSLLGALLMFPLVNVLRLFSSADFCSLDCSA</sequence>
<keyword evidence="5" id="KW-1003">Cell membrane</keyword>
<evidence type="ECO:0000256" key="9">
    <source>
        <dbReference type="ARBA" id="ARBA00023180"/>
    </source>
</evidence>
<comment type="subcellular location">
    <subcellularLocation>
        <location evidence="2">Cell membrane</location>
        <topology evidence="2">Multi-pass membrane protein</topology>
    </subcellularLocation>
</comment>
<dbReference type="GO" id="GO:0005886">
    <property type="term" value="C:plasma membrane"/>
    <property type="evidence" value="ECO:0007669"/>
    <property type="project" value="UniProtKB-SubCell"/>
</dbReference>
<keyword evidence="7 12" id="KW-1133">Transmembrane helix</keyword>
<feature type="transmembrane region" description="Helical" evidence="12">
    <location>
        <begin position="558"/>
        <end position="580"/>
    </location>
</feature>
<dbReference type="EMBL" id="CABDUW010001505">
    <property type="protein sequence ID" value="VTJ82173.1"/>
    <property type="molecule type" value="Genomic_DNA"/>
</dbReference>
<feature type="transmembrane region" description="Helical" evidence="12">
    <location>
        <begin position="653"/>
        <end position="676"/>
    </location>
</feature>
<feature type="transmembrane region" description="Helical" evidence="12">
    <location>
        <begin position="628"/>
        <end position="646"/>
    </location>
</feature>
<feature type="transmembrane region" description="Helical" evidence="12">
    <location>
        <begin position="526"/>
        <end position="546"/>
    </location>
</feature>
<evidence type="ECO:0000256" key="6">
    <source>
        <dbReference type="ARBA" id="ARBA00022692"/>
    </source>
</evidence>
<keyword evidence="9" id="KW-0325">Glycoprotein</keyword>
<evidence type="ECO:0000256" key="11">
    <source>
        <dbReference type="ARBA" id="ARBA00042020"/>
    </source>
</evidence>
<dbReference type="PANTHER" id="PTHR12929:SF4">
    <property type="entry name" value="SOLUTE CARRIER FAMILY 52, RIBOFLAVIN TRANSPORTER, MEMBER 3"/>
    <property type="match status" value="1"/>
</dbReference>
<evidence type="ECO:0000313" key="13">
    <source>
        <dbReference type="EMBL" id="VTJ82173.1"/>
    </source>
</evidence>
<proteinExistence type="inferred from homology"/>
<comment type="caution">
    <text evidence="13">The sequence shown here is derived from an EMBL/GenBank/DDBJ whole genome shotgun (WGS) entry which is preliminary data.</text>
</comment>
<name>A0A5E4CJY5_MARMO</name>